<name>A0AA86YX56_PROST</name>
<reference evidence="2" key="2">
    <citation type="submission" date="2008-04" db="EMBL/GenBank/DDBJ databases">
        <title>Draft genome sequence of Providencia stuartii(ATCC 25827).</title>
        <authorList>
            <person name="Sudarsanam P."/>
            <person name="Ley R."/>
            <person name="Guruge J."/>
            <person name="Turnbaugh P.J."/>
            <person name="Mahowald M."/>
            <person name="Liep D."/>
            <person name="Gordon J."/>
        </authorList>
    </citation>
    <scope>NUCLEOTIDE SEQUENCE [LARGE SCALE GENOMIC DNA]</scope>
    <source>
        <strain evidence="2">ATCC 25827</strain>
    </source>
</reference>
<reference evidence="1 2" key="3">
    <citation type="submission" date="2008-05" db="EMBL/GenBank/DDBJ databases">
        <authorList>
            <person name="Fulton L."/>
            <person name="Clifton S."/>
            <person name="Fulton B."/>
            <person name="Xu J."/>
            <person name="Minx P."/>
            <person name="Pepin K.H."/>
            <person name="Johnson M."/>
            <person name="Thiruvilangam P."/>
            <person name="Bhonagiri V."/>
            <person name="Nash W.E."/>
            <person name="Mardis E.R."/>
            <person name="Wilson R.K."/>
        </authorList>
    </citation>
    <scope>NUCLEOTIDE SEQUENCE [LARGE SCALE GENOMIC DNA]</scope>
    <source>
        <strain evidence="1 2">ATCC 25827</strain>
    </source>
</reference>
<protein>
    <submittedName>
        <fullName evidence="1">Uncharacterized protein</fullName>
    </submittedName>
</protein>
<dbReference type="Proteomes" id="UP000004506">
    <property type="component" value="Unassembled WGS sequence"/>
</dbReference>
<evidence type="ECO:0000313" key="1">
    <source>
        <dbReference type="EMBL" id="EDU60169.1"/>
    </source>
</evidence>
<dbReference type="AlphaFoldDB" id="A0AA86YX56"/>
<evidence type="ECO:0000313" key="2">
    <source>
        <dbReference type="Proteomes" id="UP000004506"/>
    </source>
</evidence>
<proteinExistence type="predicted"/>
<accession>A0AA86YX56</accession>
<comment type="caution">
    <text evidence="1">The sequence shown here is derived from an EMBL/GenBank/DDBJ whole genome shotgun (WGS) entry which is preliminary data.</text>
</comment>
<reference evidence="2" key="1">
    <citation type="submission" date="2008-04" db="EMBL/GenBank/DDBJ databases">
        <title>Draft genome sequence of Providencia stuartii (ATCC 25827).</title>
        <authorList>
            <person name="Sudarsanam P."/>
            <person name="Ley R."/>
            <person name="Guruge J."/>
            <person name="Turnbaugh P.J."/>
            <person name="Mahowald M."/>
            <person name="Liep D."/>
            <person name="Gordon J."/>
        </authorList>
    </citation>
    <scope>NUCLEOTIDE SEQUENCE [LARGE SCALE GENOMIC DNA]</scope>
    <source>
        <strain evidence="2">ATCC 25827</strain>
    </source>
</reference>
<dbReference type="EMBL" id="ABJD02000101">
    <property type="protein sequence ID" value="EDU60169.1"/>
    <property type="molecule type" value="Genomic_DNA"/>
</dbReference>
<sequence>MNFPCTNIAKNGAVSIQSFASFIWLSAKKKKLCGRKSGAVTQNKDFACAISISVRYITKIRGK</sequence>
<gene>
    <name evidence="1" type="ORF">PROSTU_03375</name>
</gene>
<organism evidence="1 2">
    <name type="scientific">Providencia stuartii ATCC 25827</name>
    <dbReference type="NCBI Taxonomy" id="471874"/>
    <lineage>
        <taxon>Bacteria</taxon>
        <taxon>Pseudomonadati</taxon>
        <taxon>Pseudomonadota</taxon>
        <taxon>Gammaproteobacteria</taxon>
        <taxon>Enterobacterales</taxon>
        <taxon>Morganellaceae</taxon>
        <taxon>Providencia</taxon>
    </lineage>
</organism>